<name>I3UEW9_ADVKW</name>
<organism evidence="1 2">
    <name type="scientific">Advenella kashmirensis (strain DSM 17095 / LMG 22695 / WT001)</name>
    <name type="common">Tetrathiobacter kashmirensis</name>
    <dbReference type="NCBI Taxonomy" id="1036672"/>
    <lineage>
        <taxon>Bacteria</taxon>
        <taxon>Pseudomonadati</taxon>
        <taxon>Pseudomonadota</taxon>
        <taxon>Betaproteobacteria</taxon>
        <taxon>Burkholderiales</taxon>
        <taxon>Alcaligenaceae</taxon>
    </lineage>
</organism>
<evidence type="ECO:0000313" key="2">
    <source>
        <dbReference type="Proteomes" id="UP000005267"/>
    </source>
</evidence>
<dbReference type="KEGG" id="aka:TKWG_18480"/>
<reference evidence="1 2" key="1">
    <citation type="journal article" date="2011" name="J. Bacteriol.">
        <title>Whole-genome shotgun sequencing of the sulfur-oxidizing chemoautotroph Tetrathiobacter kashmirensis.</title>
        <authorList>
            <person name="Ghosh W."/>
            <person name="George A."/>
            <person name="Agarwal A."/>
            <person name="Raj P."/>
            <person name="Alam M."/>
            <person name="Pyne P."/>
            <person name="Das Gupta S.K."/>
        </authorList>
    </citation>
    <scope>NUCLEOTIDE SEQUENCE [LARGE SCALE GENOMIC DNA]</scope>
    <source>
        <strain evidence="1 2">WT001</strain>
    </source>
</reference>
<gene>
    <name evidence="1" type="ordered locus">TKWG_18480</name>
</gene>
<dbReference type="PANTHER" id="PTHR43594">
    <property type="entry name" value="QUERCETIN 2,3-DIOXYGENASE"/>
    <property type="match status" value="1"/>
</dbReference>
<keyword evidence="2" id="KW-1185">Reference proteome</keyword>
<dbReference type="InterPro" id="IPR014710">
    <property type="entry name" value="RmlC-like_jellyroll"/>
</dbReference>
<accession>I3UEW9</accession>
<reference evidence="2" key="2">
    <citation type="journal article" date="2013" name="PLoS ONE">
        <title>Genome implosion elicits host-confinement in Alcaligenaceae: evidence from the comparative genomics of Tetrathiobacter kashmirensis, a pathogen in the making.</title>
        <authorList>
            <person name="Ghosh W."/>
            <person name="Alam M."/>
            <person name="Roy C."/>
            <person name="Pyne P."/>
            <person name="George A."/>
            <person name="Chakraborty R."/>
            <person name="Majumder S."/>
            <person name="Agarwal A."/>
            <person name="Chakraborty S."/>
            <person name="Majumdar S."/>
            <person name="Gupta S.K."/>
        </authorList>
    </citation>
    <scope>NUCLEOTIDE SEQUENCE [LARGE SCALE GENOMIC DNA]</scope>
    <source>
        <strain evidence="2">WT001</strain>
    </source>
</reference>
<evidence type="ECO:0000313" key="1">
    <source>
        <dbReference type="EMBL" id="AFK63557.1"/>
    </source>
</evidence>
<dbReference type="EMBL" id="CP003555">
    <property type="protein sequence ID" value="AFK63557.1"/>
    <property type="molecule type" value="Genomic_DNA"/>
</dbReference>
<dbReference type="STRING" id="1036672.TKWG_18480"/>
<dbReference type="PANTHER" id="PTHR43594:SF1">
    <property type="entry name" value="QUERCETIN 2,3-DIOXYGENASE PA2418-RELATED"/>
    <property type="match status" value="1"/>
</dbReference>
<dbReference type="InterPro" id="IPR053186">
    <property type="entry name" value="QDO-related"/>
</dbReference>
<sequence>MVQLWLNLPARDKMTPARYQSITADDIPTVTLPDEAGTVRVIAGKYKDHQGRRPRSHQSTYGIPT</sequence>
<dbReference type="Gene3D" id="2.60.120.10">
    <property type="entry name" value="Jelly Rolls"/>
    <property type="match status" value="1"/>
</dbReference>
<dbReference type="SUPFAM" id="SSF51182">
    <property type="entry name" value="RmlC-like cupins"/>
    <property type="match status" value="1"/>
</dbReference>
<proteinExistence type="predicted"/>
<protein>
    <submittedName>
        <fullName evidence="1">Pirin-like protein</fullName>
    </submittedName>
</protein>
<dbReference type="InterPro" id="IPR011051">
    <property type="entry name" value="RmlC_Cupin_sf"/>
</dbReference>
<dbReference type="AlphaFoldDB" id="I3UEW9"/>
<dbReference type="Proteomes" id="UP000005267">
    <property type="component" value="Chromosome"/>
</dbReference>
<dbReference type="HOGENOM" id="CLU_2839898_0_0_4"/>